<accession>A0A8X6UMR4</accession>
<sequence>MWAIAHGAYKLYLQLIVLSQLEDFHPYVWFQHVSAPPHWFRAARDHLEEVFPKRRIGREFHSHQVLRSSHPSTSICGVI</sequence>
<proteinExistence type="predicted"/>
<name>A0A8X6UMR4_NEPPI</name>
<organism evidence="1 2">
    <name type="scientific">Nephila pilipes</name>
    <name type="common">Giant wood spider</name>
    <name type="synonym">Nephila maculata</name>
    <dbReference type="NCBI Taxonomy" id="299642"/>
    <lineage>
        <taxon>Eukaryota</taxon>
        <taxon>Metazoa</taxon>
        <taxon>Ecdysozoa</taxon>
        <taxon>Arthropoda</taxon>
        <taxon>Chelicerata</taxon>
        <taxon>Arachnida</taxon>
        <taxon>Araneae</taxon>
        <taxon>Araneomorphae</taxon>
        <taxon>Entelegynae</taxon>
        <taxon>Araneoidea</taxon>
        <taxon>Nephilidae</taxon>
        <taxon>Nephila</taxon>
    </lineage>
</organism>
<dbReference type="OrthoDB" id="9971063at2759"/>
<gene>
    <name evidence="1" type="ORF">NPIL_613631</name>
</gene>
<reference evidence="1" key="1">
    <citation type="submission" date="2020-08" db="EMBL/GenBank/DDBJ databases">
        <title>Multicomponent nature underlies the extraordinary mechanical properties of spider dragline silk.</title>
        <authorList>
            <person name="Kono N."/>
            <person name="Nakamura H."/>
            <person name="Mori M."/>
            <person name="Yoshida Y."/>
            <person name="Ohtoshi R."/>
            <person name="Malay A.D."/>
            <person name="Moran D.A.P."/>
            <person name="Tomita M."/>
            <person name="Numata K."/>
            <person name="Arakawa K."/>
        </authorList>
    </citation>
    <scope>NUCLEOTIDE SEQUENCE</scope>
</reference>
<evidence type="ECO:0000313" key="1">
    <source>
        <dbReference type="EMBL" id="GFU32280.1"/>
    </source>
</evidence>
<dbReference type="AlphaFoldDB" id="A0A8X6UMR4"/>
<dbReference type="EMBL" id="BMAW01083126">
    <property type="protein sequence ID" value="GFU32280.1"/>
    <property type="molecule type" value="Genomic_DNA"/>
</dbReference>
<dbReference type="Proteomes" id="UP000887013">
    <property type="component" value="Unassembled WGS sequence"/>
</dbReference>
<keyword evidence="2" id="KW-1185">Reference proteome</keyword>
<protein>
    <submittedName>
        <fullName evidence="1">Uncharacterized protein</fullName>
    </submittedName>
</protein>
<evidence type="ECO:0000313" key="2">
    <source>
        <dbReference type="Proteomes" id="UP000887013"/>
    </source>
</evidence>
<comment type="caution">
    <text evidence="1">The sequence shown here is derived from an EMBL/GenBank/DDBJ whole genome shotgun (WGS) entry which is preliminary data.</text>
</comment>